<dbReference type="GO" id="GO:0005829">
    <property type="term" value="C:cytosol"/>
    <property type="evidence" value="ECO:0007669"/>
    <property type="project" value="TreeGrafter"/>
</dbReference>
<dbReference type="Proteomes" id="UP001196509">
    <property type="component" value="Unassembled WGS sequence"/>
</dbReference>
<reference evidence="13" key="1">
    <citation type="submission" date="2021-08" db="EMBL/GenBank/DDBJ databases">
        <title>Hoeflea bacterium WL0058 sp. nov., isolated from the sediment.</title>
        <authorList>
            <person name="Wang L."/>
            <person name="Zhang D."/>
        </authorList>
    </citation>
    <scope>NUCLEOTIDE SEQUENCE</scope>
    <source>
        <strain evidence="13">WL0058</strain>
    </source>
</reference>
<evidence type="ECO:0000256" key="2">
    <source>
        <dbReference type="ARBA" id="ARBA00001911"/>
    </source>
</evidence>
<comment type="similarity">
    <text evidence="4">Belongs to the NAD(P)-dependent epimerase/dehydratase family.</text>
</comment>
<dbReference type="EC" id="5.1.3.2" evidence="5"/>
<evidence type="ECO:0000256" key="7">
    <source>
        <dbReference type="ARBA" id="ARBA00023027"/>
    </source>
</evidence>
<evidence type="ECO:0000256" key="1">
    <source>
        <dbReference type="ARBA" id="ARBA00000083"/>
    </source>
</evidence>
<keyword evidence="7" id="KW-0520">NAD</keyword>
<dbReference type="Pfam" id="PF01370">
    <property type="entry name" value="Epimerase"/>
    <property type="match status" value="1"/>
</dbReference>
<dbReference type="PANTHER" id="PTHR43725:SF47">
    <property type="entry name" value="UDP-GLUCOSE 4-EPIMERASE"/>
    <property type="match status" value="1"/>
</dbReference>
<protein>
    <recommendedName>
        <fullName evidence="6">UDP-glucose 4-epimerase</fullName>
        <ecNumber evidence="5">5.1.3.2</ecNumber>
    </recommendedName>
    <alternativeName>
        <fullName evidence="11">Galactowaldenase</fullName>
    </alternativeName>
    <alternativeName>
        <fullName evidence="10">UDP-galactose 4-epimerase</fullName>
    </alternativeName>
</protein>
<dbReference type="GO" id="GO:0003978">
    <property type="term" value="F:UDP-glucose 4-epimerase activity"/>
    <property type="evidence" value="ECO:0007669"/>
    <property type="project" value="UniProtKB-EC"/>
</dbReference>
<dbReference type="InterPro" id="IPR001509">
    <property type="entry name" value="Epimerase_deHydtase"/>
</dbReference>
<comment type="pathway">
    <text evidence="3">Carbohydrate metabolism; galactose metabolism.</text>
</comment>
<evidence type="ECO:0000313" key="14">
    <source>
        <dbReference type="Proteomes" id="UP001196509"/>
    </source>
</evidence>
<keyword evidence="9" id="KW-0413">Isomerase</keyword>
<dbReference type="GO" id="GO:0006012">
    <property type="term" value="P:galactose metabolic process"/>
    <property type="evidence" value="ECO:0007669"/>
    <property type="project" value="UniProtKB-KW"/>
</dbReference>
<evidence type="ECO:0000256" key="4">
    <source>
        <dbReference type="ARBA" id="ARBA00007637"/>
    </source>
</evidence>
<organism evidence="13 14">
    <name type="scientific">Flavimaribacter sediminis</name>
    <dbReference type="NCBI Taxonomy" id="2865987"/>
    <lineage>
        <taxon>Bacteria</taxon>
        <taxon>Pseudomonadati</taxon>
        <taxon>Pseudomonadota</taxon>
        <taxon>Alphaproteobacteria</taxon>
        <taxon>Hyphomicrobiales</taxon>
        <taxon>Rhizobiaceae</taxon>
        <taxon>Flavimaribacter</taxon>
    </lineage>
</organism>
<gene>
    <name evidence="13" type="ORF">K1W69_21915</name>
</gene>
<evidence type="ECO:0000256" key="9">
    <source>
        <dbReference type="ARBA" id="ARBA00023235"/>
    </source>
</evidence>
<dbReference type="InterPro" id="IPR036291">
    <property type="entry name" value="NAD(P)-bd_dom_sf"/>
</dbReference>
<feature type="domain" description="NAD-dependent epimerase/dehydratase" evidence="12">
    <location>
        <begin position="6"/>
        <end position="208"/>
    </location>
</feature>
<name>A0AAE2ZS36_9HYPH</name>
<evidence type="ECO:0000259" key="12">
    <source>
        <dbReference type="Pfam" id="PF01370"/>
    </source>
</evidence>
<dbReference type="EMBL" id="JAICBX010000004">
    <property type="protein sequence ID" value="MBW8639867.1"/>
    <property type="molecule type" value="Genomic_DNA"/>
</dbReference>
<evidence type="ECO:0000256" key="6">
    <source>
        <dbReference type="ARBA" id="ARBA00018569"/>
    </source>
</evidence>
<keyword evidence="14" id="KW-1185">Reference proteome</keyword>
<keyword evidence="8" id="KW-0299">Galactose metabolism</keyword>
<evidence type="ECO:0000256" key="10">
    <source>
        <dbReference type="ARBA" id="ARBA00031367"/>
    </source>
</evidence>
<proteinExistence type="inferred from homology"/>
<comment type="caution">
    <text evidence="13">The sequence shown here is derived from an EMBL/GenBank/DDBJ whole genome shotgun (WGS) entry which is preliminary data.</text>
</comment>
<evidence type="ECO:0000256" key="11">
    <source>
        <dbReference type="ARBA" id="ARBA00033067"/>
    </source>
</evidence>
<dbReference type="AlphaFoldDB" id="A0AAE2ZS36"/>
<dbReference type="RefSeq" id="WP_220230564.1">
    <property type="nucleotide sequence ID" value="NZ_JAICBX010000004.1"/>
</dbReference>
<evidence type="ECO:0000256" key="3">
    <source>
        <dbReference type="ARBA" id="ARBA00004947"/>
    </source>
</evidence>
<accession>A0AAE2ZS36</accession>
<keyword evidence="8" id="KW-0119">Carbohydrate metabolism</keyword>
<evidence type="ECO:0000313" key="13">
    <source>
        <dbReference type="EMBL" id="MBW8639867.1"/>
    </source>
</evidence>
<comment type="catalytic activity">
    <reaction evidence="1">
        <text>UDP-alpha-D-glucose = UDP-alpha-D-galactose</text>
        <dbReference type="Rhea" id="RHEA:22168"/>
        <dbReference type="ChEBI" id="CHEBI:58885"/>
        <dbReference type="ChEBI" id="CHEBI:66914"/>
        <dbReference type="EC" id="5.1.3.2"/>
    </reaction>
</comment>
<dbReference type="PANTHER" id="PTHR43725">
    <property type="entry name" value="UDP-GLUCOSE 4-EPIMERASE"/>
    <property type="match status" value="1"/>
</dbReference>
<comment type="cofactor">
    <cofactor evidence="2">
        <name>NAD(+)</name>
        <dbReference type="ChEBI" id="CHEBI:57540"/>
    </cofactor>
</comment>
<dbReference type="SUPFAM" id="SSF51735">
    <property type="entry name" value="NAD(P)-binding Rossmann-fold domains"/>
    <property type="match status" value="1"/>
</dbReference>
<dbReference type="Gene3D" id="3.40.50.720">
    <property type="entry name" value="NAD(P)-binding Rossmann-like Domain"/>
    <property type="match status" value="1"/>
</dbReference>
<evidence type="ECO:0000256" key="8">
    <source>
        <dbReference type="ARBA" id="ARBA00023144"/>
    </source>
</evidence>
<sequence>MSLSVLFVGGTGEISWACVHEAVRKGFDVTVLNRGRSGERLPLQVKHIDCDFSDDAAYRAAVEQGFDIVCQFLVFHPEQLQRDIDVFRDKVGQYVFISTASAYAKPVSRVPIVETTPLVNPYWEYSRRKAACEQLLQAEKALPYTIVRPSHTIRKRFPTAMSEGDTALHRMLANKPIIVPGDGAALWTLTRSEDFAVPFVRLFGKSAAINRDFHITSDHAWPWDMIYTTIGSLLGVQVDLVHVPTDTLVRFREEWRGPLLGDRAYSVMFDNSKVKSVVGDFTCEPDLSKMLRSPFEHLLDKGGPSGLQPSEELGALFDRLVAAQRRVKPKVHAL</sequence>
<evidence type="ECO:0000256" key="5">
    <source>
        <dbReference type="ARBA" id="ARBA00013189"/>
    </source>
</evidence>